<gene>
    <name evidence="2" type="ORF">PFBG_01031</name>
</gene>
<reference evidence="2 3" key="2">
    <citation type="submission" date="2013-02" db="EMBL/GenBank/DDBJ databases">
        <title>The Genome Sequence of Plasmodium falciparum 7G8.</title>
        <authorList>
            <consortium name="The Broad Institute Genome Sequencing Platform"/>
            <consortium name="The Broad Institute Genome Sequencing Center for Infectious Disease"/>
            <person name="Neafsey D."/>
            <person name="Cheeseman I."/>
            <person name="Volkman S."/>
            <person name="Adams J."/>
            <person name="Walker B."/>
            <person name="Young S.K."/>
            <person name="Zeng Q."/>
            <person name="Gargeya S."/>
            <person name="Fitzgerald M."/>
            <person name="Haas B."/>
            <person name="Abouelleil A."/>
            <person name="Alvarado L."/>
            <person name="Arachchi H.M."/>
            <person name="Berlin A.M."/>
            <person name="Chapman S.B."/>
            <person name="Dewar J."/>
            <person name="Goldberg J."/>
            <person name="Griggs A."/>
            <person name="Gujja S."/>
            <person name="Hansen M."/>
            <person name="Howarth C."/>
            <person name="Imamovic A."/>
            <person name="Larimer J."/>
            <person name="McCowan C."/>
            <person name="Murphy C."/>
            <person name="Neiman D."/>
            <person name="Pearson M."/>
            <person name="Priest M."/>
            <person name="Roberts A."/>
            <person name="Saif S."/>
            <person name="Shea T."/>
            <person name="Sisk P."/>
            <person name="Sykes S."/>
            <person name="Wortman J."/>
            <person name="Nusbaum C."/>
            <person name="Birren B."/>
        </authorList>
    </citation>
    <scope>NUCLEOTIDE SEQUENCE [LARGE SCALE GENOMIC DNA]</scope>
    <source>
        <strain evidence="2 3">7G8</strain>
    </source>
</reference>
<evidence type="ECO:0000256" key="1">
    <source>
        <dbReference type="SAM" id="Phobius"/>
    </source>
</evidence>
<accession>W7F6C9</accession>
<evidence type="ECO:0000313" key="3">
    <source>
        <dbReference type="Proteomes" id="UP000030688"/>
    </source>
</evidence>
<dbReference type="EMBL" id="KE123592">
    <property type="protein sequence ID" value="EUR77454.1"/>
    <property type="molecule type" value="Genomic_DNA"/>
</dbReference>
<evidence type="ECO:0000313" key="2">
    <source>
        <dbReference type="EMBL" id="EUR77454.1"/>
    </source>
</evidence>
<proteinExistence type="predicted"/>
<dbReference type="Proteomes" id="UP000030688">
    <property type="component" value="Unassembled WGS sequence"/>
</dbReference>
<protein>
    <submittedName>
        <fullName evidence="2">Uncharacterized protein</fullName>
    </submittedName>
</protein>
<name>W7F6C9_PLAF8</name>
<feature type="transmembrane region" description="Helical" evidence="1">
    <location>
        <begin position="20"/>
        <end position="37"/>
    </location>
</feature>
<keyword evidence="1" id="KW-1133">Transmembrane helix</keyword>
<keyword evidence="1" id="KW-0812">Transmembrane</keyword>
<reference evidence="3" key="1">
    <citation type="submission" date="2007-11" db="EMBL/GenBank/DDBJ databases">
        <authorList>
            <consortium name="The Broad Institute Genome Sequencing Platform"/>
            <person name="Volkman S.K."/>
            <person name="Daily J.P."/>
            <person name="Sarr O."/>
            <person name="Ndiaye D."/>
            <person name="Ndir O."/>
            <person name="Mboup S."/>
            <person name="Lukens A."/>
            <person name="Stange-Thomann N."/>
            <person name="Mauceli E."/>
            <person name="Gnerre S."/>
            <person name="Jaffe D."/>
            <person name="Zainoun J."/>
            <person name="Wiegand R.C."/>
            <person name="Birren B."/>
            <person name="Galagan J."/>
            <person name="Lander E."/>
            <person name="Wirth D.F."/>
        </authorList>
    </citation>
    <scope>NUCLEOTIDE SEQUENCE [LARGE SCALE GENOMIC DNA]</scope>
    <source>
        <strain evidence="3">7G8</strain>
    </source>
</reference>
<keyword evidence="1" id="KW-0472">Membrane</keyword>
<dbReference type="AlphaFoldDB" id="W7F6C9"/>
<sequence length="61" mass="6871">MVTTPVDKDTSIKSLNEKGYILILDSIYVPFCLINMIKDSRDSMSDVISNDCNNSNIMIKL</sequence>
<organism evidence="2 3">
    <name type="scientific">Plasmodium falciparum (isolate 7G8)</name>
    <dbReference type="NCBI Taxonomy" id="57266"/>
    <lineage>
        <taxon>Eukaryota</taxon>
        <taxon>Sar</taxon>
        <taxon>Alveolata</taxon>
        <taxon>Apicomplexa</taxon>
        <taxon>Aconoidasida</taxon>
        <taxon>Haemosporida</taxon>
        <taxon>Plasmodiidae</taxon>
        <taxon>Plasmodium</taxon>
        <taxon>Plasmodium (Laverania)</taxon>
    </lineage>
</organism>